<feature type="compositionally biased region" description="Basic residues" evidence="6">
    <location>
        <begin position="634"/>
        <end position="646"/>
    </location>
</feature>
<keyword evidence="4 7" id="KW-1133">Transmembrane helix</keyword>
<keyword evidence="10" id="KW-1185">Reference proteome</keyword>
<dbReference type="Gene3D" id="1.20.1250.20">
    <property type="entry name" value="MFS general substrate transporter like domains"/>
    <property type="match status" value="1"/>
</dbReference>
<dbReference type="PROSITE" id="PS50850">
    <property type="entry name" value="MFS"/>
    <property type="match status" value="1"/>
</dbReference>
<feature type="transmembrane region" description="Helical" evidence="7">
    <location>
        <begin position="356"/>
        <end position="377"/>
    </location>
</feature>
<dbReference type="EMBL" id="KB456262">
    <property type="protein sequence ID" value="EMF14230.1"/>
    <property type="molecule type" value="Genomic_DNA"/>
</dbReference>
<reference evidence="9 10" key="1">
    <citation type="journal article" date="2012" name="PLoS Pathog.">
        <title>Diverse lifestyles and strategies of plant pathogenesis encoded in the genomes of eighteen Dothideomycetes fungi.</title>
        <authorList>
            <person name="Ohm R.A."/>
            <person name="Feau N."/>
            <person name="Henrissat B."/>
            <person name="Schoch C.L."/>
            <person name="Horwitz B.A."/>
            <person name="Barry K.W."/>
            <person name="Condon B.J."/>
            <person name="Copeland A.C."/>
            <person name="Dhillon B."/>
            <person name="Glaser F."/>
            <person name="Hesse C.N."/>
            <person name="Kosti I."/>
            <person name="LaButti K."/>
            <person name="Lindquist E.A."/>
            <person name="Lucas S."/>
            <person name="Salamov A.A."/>
            <person name="Bradshaw R.E."/>
            <person name="Ciuffetti L."/>
            <person name="Hamelin R.C."/>
            <person name="Kema G.H.J."/>
            <person name="Lawrence C."/>
            <person name="Scott J.A."/>
            <person name="Spatafora J.W."/>
            <person name="Turgeon B.G."/>
            <person name="de Wit P.J.G.M."/>
            <person name="Zhong S."/>
            <person name="Goodwin S.B."/>
            <person name="Grigoriev I.V."/>
        </authorList>
    </citation>
    <scope>NUCLEOTIDE SEQUENCE [LARGE SCALE GENOMIC DNA]</scope>
    <source>
        <strain evidence="9 10">SO2202</strain>
    </source>
</reference>
<feature type="compositionally biased region" description="Polar residues" evidence="6">
    <location>
        <begin position="656"/>
        <end position="672"/>
    </location>
</feature>
<dbReference type="AlphaFoldDB" id="M3D7R9"/>
<dbReference type="HOGENOM" id="CLU_001265_54_5_1"/>
<dbReference type="InterPro" id="IPR036259">
    <property type="entry name" value="MFS_trans_sf"/>
</dbReference>
<feature type="transmembrane region" description="Helical" evidence="7">
    <location>
        <begin position="86"/>
        <end position="103"/>
    </location>
</feature>
<dbReference type="Pfam" id="PF07690">
    <property type="entry name" value="MFS_1"/>
    <property type="match status" value="2"/>
</dbReference>
<feature type="transmembrane region" description="Helical" evidence="7">
    <location>
        <begin position="147"/>
        <end position="167"/>
    </location>
</feature>
<feature type="compositionally biased region" description="Polar residues" evidence="6">
    <location>
        <begin position="586"/>
        <end position="596"/>
    </location>
</feature>
<keyword evidence="5 7" id="KW-0472">Membrane</keyword>
<name>M3D7R9_SPHMS</name>
<dbReference type="GO" id="GO:0022857">
    <property type="term" value="F:transmembrane transporter activity"/>
    <property type="evidence" value="ECO:0007669"/>
    <property type="project" value="InterPro"/>
</dbReference>
<dbReference type="InterPro" id="IPR020846">
    <property type="entry name" value="MFS_dom"/>
</dbReference>
<evidence type="ECO:0000259" key="8">
    <source>
        <dbReference type="PROSITE" id="PS50850"/>
    </source>
</evidence>
<feature type="compositionally biased region" description="Basic and acidic residues" evidence="6">
    <location>
        <begin position="621"/>
        <end position="630"/>
    </location>
</feature>
<comment type="subcellular location">
    <subcellularLocation>
        <location evidence="1">Membrane</location>
        <topology evidence="1">Multi-pass membrane protein</topology>
    </subcellularLocation>
</comment>
<keyword evidence="3 7" id="KW-0812">Transmembrane</keyword>
<evidence type="ECO:0000256" key="1">
    <source>
        <dbReference type="ARBA" id="ARBA00004141"/>
    </source>
</evidence>
<evidence type="ECO:0000313" key="10">
    <source>
        <dbReference type="Proteomes" id="UP000016931"/>
    </source>
</evidence>
<feature type="transmembrane region" description="Helical" evidence="7">
    <location>
        <begin position="464"/>
        <end position="482"/>
    </location>
</feature>
<dbReference type="PANTHER" id="PTHR23504">
    <property type="entry name" value="MAJOR FACILITATOR SUPERFAMILY DOMAIN-CONTAINING PROTEIN 10"/>
    <property type="match status" value="1"/>
</dbReference>
<dbReference type="RefSeq" id="XP_016762351.1">
    <property type="nucleotide sequence ID" value="XM_016908003.1"/>
</dbReference>
<sequence length="672" mass="72774">MAPATRRRERKLPVQQLSILAICRFAEPLASTSLYPYLPEMVQSFNIPQNEVGKWAGICAACFSLFQALFGIPWGRFSDRYGRKPAILLGLTSTMLTSLLWGFSKNLPMAIVARALAGAGNGNVGIIRTTVAEMVPFKELQPRAFSLMPLVWNIGSIFGPTIGGSLANPLNVRPGEHTDSKNLFAQFPYLLPNLVSAAFFAVGITTGILFLEETLESVQGRRDHGLLLGKTISSSVRRSVAKLQEFLRLRSPRSDRGLHAADETDPLLKRPASADDSEAASVAYEAKPRVAAPTWREVMNRQAFINLIVYTLLAMHAMAFDQLIPVFMQHDPIGSPDSTPYEFPLKFAGGFGLDHFQIGLMSTGYGIVGMFVQFFVFPPLARKYGVLIWLKIVVIAFPVIYLLTPFTALLPTIGSQVACMFTAMMLKCLCGIFAFPCSTILLTNSATSLRTLGTLNGIATSASALGRAAGPALAGLVYSAGVKKGYVIAPWWCLSFIAIVAAVPVWWLVEGEGFGGDNDEVSDDEEEDEDEDAETAEAWQAVITECSAEAQGKSRVPGPIPRGISQAHEDEESQQERSYGGLAPLTRTNTTGSTVMMSDADDDEYDNRSGTPSRTRSRRASGAERSDGGDSPKVSRRGSSRVKRRISIPVMGSASRRYSSSLGQSFGSAGGY</sequence>
<evidence type="ECO:0000256" key="6">
    <source>
        <dbReference type="SAM" id="MobiDB-lite"/>
    </source>
</evidence>
<proteinExistence type="predicted"/>
<evidence type="ECO:0000256" key="7">
    <source>
        <dbReference type="SAM" id="Phobius"/>
    </source>
</evidence>
<evidence type="ECO:0000256" key="5">
    <source>
        <dbReference type="ARBA" id="ARBA00023136"/>
    </source>
</evidence>
<dbReference type="OMA" id="PWKELQP"/>
<dbReference type="GeneID" id="27905140"/>
<keyword evidence="2" id="KW-0813">Transport</keyword>
<dbReference type="OrthoDB" id="10262656at2759"/>
<evidence type="ECO:0000256" key="2">
    <source>
        <dbReference type="ARBA" id="ARBA00022448"/>
    </source>
</evidence>
<dbReference type="Proteomes" id="UP000016931">
    <property type="component" value="Unassembled WGS sequence"/>
</dbReference>
<protein>
    <submittedName>
        <fullName evidence="9">MFS general substrate transporter</fullName>
    </submittedName>
</protein>
<feature type="domain" description="Major facilitator superfamily (MFS) profile" evidence="8">
    <location>
        <begin position="16"/>
        <end position="513"/>
    </location>
</feature>
<dbReference type="eggNOG" id="KOG2615">
    <property type="taxonomic scope" value="Eukaryota"/>
</dbReference>
<evidence type="ECO:0000256" key="3">
    <source>
        <dbReference type="ARBA" id="ARBA00022692"/>
    </source>
</evidence>
<feature type="transmembrane region" description="Helical" evidence="7">
    <location>
        <begin position="488"/>
        <end position="509"/>
    </location>
</feature>
<evidence type="ECO:0000256" key="4">
    <source>
        <dbReference type="ARBA" id="ARBA00022989"/>
    </source>
</evidence>
<dbReference type="CDD" id="cd17330">
    <property type="entry name" value="MFS_SLC46_TetA_like"/>
    <property type="match status" value="1"/>
</dbReference>
<evidence type="ECO:0000313" key="9">
    <source>
        <dbReference type="EMBL" id="EMF14230.1"/>
    </source>
</evidence>
<dbReference type="PANTHER" id="PTHR23504:SF8">
    <property type="entry name" value="TRANSPORTER, PUTATIVE (AFU_ORTHOLOGUE AFUA_1G03730)-RELATED"/>
    <property type="match status" value="1"/>
</dbReference>
<feature type="transmembrane region" description="Helical" evidence="7">
    <location>
        <begin position="187"/>
        <end position="211"/>
    </location>
</feature>
<dbReference type="SUPFAM" id="SSF103473">
    <property type="entry name" value="MFS general substrate transporter"/>
    <property type="match status" value="1"/>
</dbReference>
<feature type="compositionally biased region" description="Acidic residues" evidence="6">
    <location>
        <begin position="517"/>
        <end position="535"/>
    </location>
</feature>
<feature type="transmembrane region" description="Helical" evidence="7">
    <location>
        <begin position="384"/>
        <end position="404"/>
    </location>
</feature>
<organism evidence="9 10">
    <name type="scientific">Sphaerulina musiva (strain SO2202)</name>
    <name type="common">Poplar stem canker fungus</name>
    <name type="synonym">Septoria musiva</name>
    <dbReference type="NCBI Taxonomy" id="692275"/>
    <lineage>
        <taxon>Eukaryota</taxon>
        <taxon>Fungi</taxon>
        <taxon>Dikarya</taxon>
        <taxon>Ascomycota</taxon>
        <taxon>Pezizomycotina</taxon>
        <taxon>Dothideomycetes</taxon>
        <taxon>Dothideomycetidae</taxon>
        <taxon>Mycosphaerellales</taxon>
        <taxon>Mycosphaerellaceae</taxon>
        <taxon>Sphaerulina</taxon>
    </lineage>
</organism>
<feature type="transmembrane region" description="Helical" evidence="7">
    <location>
        <begin position="303"/>
        <end position="320"/>
    </location>
</feature>
<feature type="transmembrane region" description="Helical" evidence="7">
    <location>
        <begin position="424"/>
        <end position="443"/>
    </location>
</feature>
<dbReference type="InterPro" id="IPR011701">
    <property type="entry name" value="MFS"/>
</dbReference>
<gene>
    <name evidence="9" type="ORF">SEPMUDRAFT_162399</name>
</gene>
<accession>M3D7R9</accession>
<feature type="region of interest" description="Disordered" evidence="6">
    <location>
        <begin position="516"/>
        <end position="672"/>
    </location>
</feature>
<dbReference type="GO" id="GO:0016020">
    <property type="term" value="C:membrane"/>
    <property type="evidence" value="ECO:0007669"/>
    <property type="project" value="UniProtKB-SubCell"/>
</dbReference>
<feature type="transmembrane region" description="Helical" evidence="7">
    <location>
        <begin position="52"/>
        <end position="74"/>
    </location>
</feature>